<dbReference type="EMBL" id="CADCTK010000867">
    <property type="protein sequence ID" value="CAA9285963.1"/>
    <property type="molecule type" value="Genomic_DNA"/>
</dbReference>
<name>A0A6J4JSB9_9CHLR</name>
<gene>
    <name evidence="1" type="ORF">AVDCRST_MAG26-3731</name>
</gene>
<proteinExistence type="predicted"/>
<protein>
    <submittedName>
        <fullName evidence="1">Uncharacterized protein</fullName>
    </submittedName>
</protein>
<accession>A0A6J4JSB9</accession>
<organism evidence="1">
    <name type="scientific">uncultured Chloroflexia bacterium</name>
    <dbReference type="NCBI Taxonomy" id="1672391"/>
    <lineage>
        <taxon>Bacteria</taxon>
        <taxon>Bacillati</taxon>
        <taxon>Chloroflexota</taxon>
        <taxon>Chloroflexia</taxon>
        <taxon>environmental samples</taxon>
    </lineage>
</organism>
<dbReference type="AlphaFoldDB" id="A0A6J4JSB9"/>
<reference evidence="1" key="1">
    <citation type="submission" date="2020-02" db="EMBL/GenBank/DDBJ databases">
        <authorList>
            <person name="Meier V. D."/>
        </authorList>
    </citation>
    <scope>NUCLEOTIDE SEQUENCE</scope>
    <source>
        <strain evidence="1">AVDCRST_MAG26</strain>
    </source>
</reference>
<sequence>MAKYALQLATGLWNRERTRETLETISRCMSAGCRMNRRKQQPNTYQLLLAITEDAFA</sequence>
<evidence type="ECO:0000313" key="1">
    <source>
        <dbReference type="EMBL" id="CAA9285963.1"/>
    </source>
</evidence>